<protein>
    <recommendedName>
        <fullName evidence="7">NADP-dependent oxidoreductase domain-containing protein</fullName>
    </recommendedName>
</protein>
<keyword evidence="2" id="KW-0521">NADP</keyword>
<dbReference type="PROSITE" id="PS00062">
    <property type="entry name" value="ALDOKETO_REDUCTASE_2"/>
    <property type="match status" value="1"/>
</dbReference>
<dbReference type="InterPro" id="IPR036812">
    <property type="entry name" value="NAD(P)_OxRdtase_dom_sf"/>
</dbReference>
<dbReference type="InterPro" id="IPR020471">
    <property type="entry name" value="AKR"/>
</dbReference>
<feature type="domain" description="NADP-dependent oxidoreductase" evidence="7">
    <location>
        <begin position="18"/>
        <end position="295"/>
    </location>
</feature>
<reference evidence="8 9" key="1">
    <citation type="submission" date="2024-11" db="EMBL/GenBank/DDBJ databases">
        <title>Chromosome-level genome assembly of the freshwater bivalve Anodonta woodiana.</title>
        <authorList>
            <person name="Chen X."/>
        </authorList>
    </citation>
    <scope>NUCLEOTIDE SEQUENCE [LARGE SCALE GENOMIC DNA]</scope>
    <source>
        <strain evidence="8">MN2024</strain>
        <tissue evidence="8">Gills</tissue>
    </source>
</reference>
<evidence type="ECO:0000256" key="2">
    <source>
        <dbReference type="ARBA" id="ARBA00022857"/>
    </source>
</evidence>
<evidence type="ECO:0000256" key="3">
    <source>
        <dbReference type="ARBA" id="ARBA00023002"/>
    </source>
</evidence>
<keyword evidence="9" id="KW-1185">Reference proteome</keyword>
<proteinExistence type="inferred from homology"/>
<comment type="similarity">
    <text evidence="1">Belongs to the aldo/keto reductase family.</text>
</comment>
<dbReference type="EMBL" id="JBJQND010000004">
    <property type="protein sequence ID" value="KAL3879653.1"/>
    <property type="molecule type" value="Genomic_DNA"/>
</dbReference>
<name>A0ABD3X3T6_SINWO</name>
<dbReference type="PRINTS" id="PR00069">
    <property type="entry name" value="ALDKETRDTASE"/>
</dbReference>
<feature type="site" description="Lowers pKa of active site Tyr" evidence="6">
    <location>
        <position position="80"/>
    </location>
</feature>
<dbReference type="Gene3D" id="3.20.20.100">
    <property type="entry name" value="NADP-dependent oxidoreductase domain"/>
    <property type="match status" value="1"/>
</dbReference>
<organism evidence="8 9">
    <name type="scientific">Sinanodonta woodiana</name>
    <name type="common">Chinese pond mussel</name>
    <name type="synonym">Anodonta woodiana</name>
    <dbReference type="NCBI Taxonomy" id="1069815"/>
    <lineage>
        <taxon>Eukaryota</taxon>
        <taxon>Metazoa</taxon>
        <taxon>Spiralia</taxon>
        <taxon>Lophotrochozoa</taxon>
        <taxon>Mollusca</taxon>
        <taxon>Bivalvia</taxon>
        <taxon>Autobranchia</taxon>
        <taxon>Heteroconchia</taxon>
        <taxon>Palaeoheterodonta</taxon>
        <taxon>Unionida</taxon>
        <taxon>Unionoidea</taxon>
        <taxon>Unionidae</taxon>
        <taxon>Unioninae</taxon>
        <taxon>Sinanodonta</taxon>
    </lineage>
</organism>
<evidence type="ECO:0000256" key="4">
    <source>
        <dbReference type="PIRSR" id="PIRSR000097-1"/>
    </source>
</evidence>
<evidence type="ECO:0000256" key="6">
    <source>
        <dbReference type="PIRSR" id="PIRSR000097-3"/>
    </source>
</evidence>
<dbReference type="Pfam" id="PF00248">
    <property type="entry name" value="Aldo_ket_red"/>
    <property type="match status" value="1"/>
</dbReference>
<dbReference type="AlphaFoldDB" id="A0ABD3X3T6"/>
<evidence type="ECO:0000259" key="7">
    <source>
        <dbReference type="Pfam" id="PF00248"/>
    </source>
</evidence>
<evidence type="ECO:0000313" key="9">
    <source>
        <dbReference type="Proteomes" id="UP001634394"/>
    </source>
</evidence>
<dbReference type="FunFam" id="3.20.20.100:FF:000006">
    <property type="entry name" value="Aldo-keto reductase family 1 member A1"/>
    <property type="match status" value="1"/>
</dbReference>
<dbReference type="Proteomes" id="UP001634394">
    <property type="component" value="Unassembled WGS sequence"/>
</dbReference>
<accession>A0ABD3X3T6</accession>
<dbReference type="PIRSF" id="PIRSF000097">
    <property type="entry name" value="AKR"/>
    <property type="match status" value="1"/>
</dbReference>
<dbReference type="SUPFAM" id="SSF51430">
    <property type="entry name" value="NAD(P)-linked oxidoreductase"/>
    <property type="match status" value="1"/>
</dbReference>
<keyword evidence="3" id="KW-0560">Oxidoreductase</keyword>
<feature type="binding site" evidence="5">
    <location>
        <position position="113"/>
    </location>
    <ligand>
        <name>substrate</name>
    </ligand>
</feature>
<sequence>MYPVNDIKLQTGQRMPVVGLGTWQSKPGEVKVAINAAIEAGYKHIDCAYIYGNEAEIGEAIHDNITRGKVKREDLFIVTKLWNTFHDPALVEGACRGSLKALQLKYLDLYLIHWPMGFKEGKDPFPSDKTGRIIPSKHRFTETWKAMETLVDKGLVKAIGVSNFSIKQLQEILTMKDLKHKPIYNQVEITPYCTNEQLLQFCKGKDIAVVGYAPLGSQTRPWASPDDPVLLEDPLVIKTAEKYKKSPAQVLLRWGVQRGYAVVPKSASPERIRANIQIFDFQLSEDEMKAISSLDRGHRGFPSLESIDHPEYPFNDMESTNF</sequence>
<gene>
    <name evidence="8" type="ORF">ACJMK2_031940</name>
</gene>
<dbReference type="InterPro" id="IPR018170">
    <property type="entry name" value="Aldo/ket_reductase_CS"/>
</dbReference>
<evidence type="ECO:0000313" key="8">
    <source>
        <dbReference type="EMBL" id="KAL3879653.1"/>
    </source>
</evidence>
<dbReference type="InterPro" id="IPR023210">
    <property type="entry name" value="NADP_OxRdtase_dom"/>
</dbReference>
<evidence type="ECO:0000256" key="1">
    <source>
        <dbReference type="ARBA" id="ARBA00007905"/>
    </source>
</evidence>
<dbReference type="PANTHER" id="PTHR11732">
    <property type="entry name" value="ALDO/KETO REDUCTASE"/>
    <property type="match status" value="1"/>
</dbReference>
<dbReference type="GO" id="GO:0016491">
    <property type="term" value="F:oxidoreductase activity"/>
    <property type="evidence" value="ECO:0007669"/>
    <property type="project" value="UniProtKB-KW"/>
</dbReference>
<dbReference type="PROSITE" id="PS00063">
    <property type="entry name" value="ALDOKETO_REDUCTASE_3"/>
    <property type="match status" value="1"/>
</dbReference>
<feature type="active site" description="Proton donor" evidence="4">
    <location>
        <position position="51"/>
    </location>
</feature>
<comment type="caution">
    <text evidence="8">The sequence shown here is derived from an EMBL/GenBank/DDBJ whole genome shotgun (WGS) entry which is preliminary data.</text>
</comment>
<evidence type="ECO:0000256" key="5">
    <source>
        <dbReference type="PIRSR" id="PIRSR000097-2"/>
    </source>
</evidence>